<gene>
    <name evidence="5" type="ORF">SPARVUS_LOCUS2532113</name>
</gene>
<feature type="compositionally biased region" description="Pro residues" evidence="3">
    <location>
        <begin position="681"/>
        <end position="707"/>
    </location>
</feature>
<feature type="compositionally biased region" description="Pro residues" evidence="3">
    <location>
        <begin position="644"/>
        <end position="655"/>
    </location>
</feature>
<feature type="region of interest" description="Disordered" evidence="3">
    <location>
        <begin position="593"/>
        <end position="707"/>
    </location>
</feature>
<proteinExistence type="inferred from homology"/>
<comment type="caution">
    <text evidence="5">The sequence shown here is derived from an EMBL/GenBank/DDBJ whole genome shotgun (WGS) entry which is preliminary data.</text>
</comment>
<keyword evidence="6" id="KW-1185">Reference proteome</keyword>
<dbReference type="SUPFAM" id="SSF101447">
    <property type="entry name" value="Formin homology 2 domain (FH2 domain)"/>
    <property type="match status" value="1"/>
</dbReference>
<feature type="compositionally biased region" description="Pro residues" evidence="3">
    <location>
        <begin position="611"/>
        <end position="621"/>
    </location>
</feature>
<dbReference type="InterPro" id="IPR001265">
    <property type="entry name" value="Formin_Cappuccino_subfam"/>
</dbReference>
<accession>A0ABN9BBB0</accession>
<dbReference type="Pfam" id="PF02181">
    <property type="entry name" value="FH2"/>
    <property type="match status" value="1"/>
</dbReference>
<dbReference type="InterPro" id="IPR015425">
    <property type="entry name" value="FH2_Formin"/>
</dbReference>
<keyword evidence="2" id="KW-0175">Coiled coil</keyword>
<evidence type="ECO:0000259" key="4">
    <source>
        <dbReference type="PROSITE" id="PS51444"/>
    </source>
</evidence>
<dbReference type="PRINTS" id="PR00828">
    <property type="entry name" value="FORMIN"/>
</dbReference>
<feature type="coiled-coil region" evidence="2">
    <location>
        <begin position="138"/>
        <end position="179"/>
    </location>
</feature>
<evidence type="ECO:0000313" key="6">
    <source>
        <dbReference type="Proteomes" id="UP001162483"/>
    </source>
</evidence>
<sequence length="984" mass="105750">MSSLSFPNILSGQTLLEKLFNQQRNAPENAEKLCSEILTVGLLLPFGDCFREQCSKSAEQIPSKTQQDQFATGAAVNQPTHSLNSLEECFTQRSQVARSPSSISFTEESEKISSGLSEKTRESAEQHEGKHLKYVSPKEDHANIIQQLEQTIEDLKAKLAEHEKQYKQSNISTNNAQDENTELCVQLNDGNANITSKNVEGKSVQTSPTEEFTSNGEATITDNKVVRQVFSPVLDGNSQFTHYSVDVTSKSQQSVSTNTSTEYKESQPDSNIVSSGVLTLFPQLYPPLTCGNAVINGFFEGSTTTTQIHSSYTNAHHTCLDTTTSSPLILDSQFSIQDPLPGLPSHSLSSSYSSIHSHTMLASGLALHPSAFSSEMSRLVPFSTTIPPPPPISGLNAVSSLQATLPHQPCNNSIPPPPPLPQQSFLSGVPCPTTVLVSSPPLPFCTSTEVSTSHPPHPPPPPPLSLLTGTNAVPPPSQQFLLPGPAVIPAPPSPPPLPGSNAAYHFQSSMTDIGVVCPPPPPPPPLPPQLDMAVIPPAPPLFPHGAAIPPPPPPPPLPVPGFNSVYHLQQTPQLNSVTLPPPPAPPLPGSIGIQSIPPPPPLPGTTAIQYIPPPPPPPPLPGTTAIQYIPPPPPLPGTTIIQSIPPPPPPPPPLPGTTAIQSIPPPPPPPPLPGTVAIQSIPPPPPPPLPPSANIAAPPPPPPPPLIPPPFGVSQNSSPFSCFVQTHPPTSLAGFLQPPLPGALLAMGLSHEKGTRKAAIEPTKPMKPLYWTRIEIHGKRDLNSPLVWESVSEPKMDVHELESLFSKTAIKEKKKPISDTITKTKSKQVVKLLSNKRSQAVGILMSSLHLDMKDIQNAILKMDYSVVDLETLQALYENRAVSEEQEKIEKHIKSSKHKEHSKPLDKPEQFLYELTTIPNFSERVFCILLQSTISENISVIHRKLELLQKVCKILKDDSAVLCVLGLILAIGNYMNGRKQDKRTS</sequence>
<dbReference type="EMBL" id="CATNWA010003175">
    <property type="protein sequence ID" value="CAI9544726.1"/>
    <property type="molecule type" value="Genomic_DNA"/>
</dbReference>
<evidence type="ECO:0000313" key="5">
    <source>
        <dbReference type="EMBL" id="CAI9544726.1"/>
    </source>
</evidence>
<dbReference type="SMART" id="SM00498">
    <property type="entry name" value="FH2"/>
    <property type="match status" value="1"/>
</dbReference>
<evidence type="ECO:0000256" key="2">
    <source>
        <dbReference type="SAM" id="Coils"/>
    </source>
</evidence>
<dbReference type="PROSITE" id="PS51444">
    <property type="entry name" value="FH2"/>
    <property type="match status" value="1"/>
</dbReference>
<protein>
    <recommendedName>
        <fullName evidence="4">FH2 domain-containing protein</fullName>
    </recommendedName>
</protein>
<evidence type="ECO:0000256" key="1">
    <source>
        <dbReference type="ARBA" id="ARBA00005271"/>
    </source>
</evidence>
<dbReference type="PANTHER" id="PTHR45920:SF7">
    <property type="entry name" value="FORMIN-G"/>
    <property type="match status" value="1"/>
</dbReference>
<dbReference type="PANTHER" id="PTHR45920">
    <property type="entry name" value="FORMIN HOMOLOGY 2 DOMAIN CONTAINING, ISOFORM I"/>
    <property type="match status" value="1"/>
</dbReference>
<name>A0ABN9BBB0_9NEOB</name>
<dbReference type="Proteomes" id="UP001162483">
    <property type="component" value="Unassembled WGS sequence"/>
</dbReference>
<feature type="region of interest" description="Disordered" evidence="3">
    <location>
        <begin position="195"/>
        <end position="214"/>
    </location>
</feature>
<feature type="domain" description="FH2" evidence="4">
    <location>
        <begin position="756"/>
        <end position="984"/>
    </location>
</feature>
<reference evidence="5" key="1">
    <citation type="submission" date="2023-05" db="EMBL/GenBank/DDBJ databases">
        <authorList>
            <person name="Stuckert A."/>
        </authorList>
    </citation>
    <scope>NUCLEOTIDE SEQUENCE</scope>
</reference>
<evidence type="ECO:0000256" key="3">
    <source>
        <dbReference type="SAM" id="MobiDB-lite"/>
    </source>
</evidence>
<dbReference type="InterPro" id="IPR042201">
    <property type="entry name" value="FH2_Formin_sf"/>
</dbReference>
<feature type="compositionally biased region" description="Basic and acidic residues" evidence="3">
    <location>
        <begin position="118"/>
        <end position="131"/>
    </location>
</feature>
<dbReference type="Gene3D" id="1.20.58.2220">
    <property type="entry name" value="Formin, FH2 domain"/>
    <property type="match status" value="1"/>
</dbReference>
<comment type="similarity">
    <text evidence="1">Belongs to the formin homology family. Cappuccino subfamily.</text>
</comment>
<feature type="compositionally biased region" description="Pro residues" evidence="3">
    <location>
        <begin position="663"/>
        <end position="673"/>
    </location>
</feature>
<organism evidence="5 6">
    <name type="scientific">Staurois parvus</name>
    <dbReference type="NCBI Taxonomy" id="386267"/>
    <lineage>
        <taxon>Eukaryota</taxon>
        <taxon>Metazoa</taxon>
        <taxon>Chordata</taxon>
        <taxon>Craniata</taxon>
        <taxon>Vertebrata</taxon>
        <taxon>Euteleostomi</taxon>
        <taxon>Amphibia</taxon>
        <taxon>Batrachia</taxon>
        <taxon>Anura</taxon>
        <taxon>Neobatrachia</taxon>
        <taxon>Ranoidea</taxon>
        <taxon>Ranidae</taxon>
        <taxon>Staurois</taxon>
    </lineage>
</organism>
<feature type="region of interest" description="Disordered" evidence="3">
    <location>
        <begin position="100"/>
        <end position="131"/>
    </location>
</feature>
<feature type="compositionally biased region" description="Polar residues" evidence="3">
    <location>
        <begin position="100"/>
        <end position="117"/>
    </location>
</feature>